<evidence type="ECO:0000313" key="10">
    <source>
        <dbReference type="EMBL" id="CAL7933749.1"/>
    </source>
</evidence>
<keyword evidence="5" id="KW-0862">Zinc</keyword>
<organism evidence="10 11">
    <name type="scientific">Xylocopa violacea</name>
    <name type="common">Violet carpenter bee</name>
    <name type="synonym">Apis violacea</name>
    <dbReference type="NCBI Taxonomy" id="135666"/>
    <lineage>
        <taxon>Eukaryota</taxon>
        <taxon>Metazoa</taxon>
        <taxon>Ecdysozoa</taxon>
        <taxon>Arthropoda</taxon>
        <taxon>Hexapoda</taxon>
        <taxon>Insecta</taxon>
        <taxon>Pterygota</taxon>
        <taxon>Neoptera</taxon>
        <taxon>Endopterygota</taxon>
        <taxon>Hymenoptera</taxon>
        <taxon>Apocrita</taxon>
        <taxon>Aculeata</taxon>
        <taxon>Apoidea</taxon>
        <taxon>Anthophila</taxon>
        <taxon>Apidae</taxon>
        <taxon>Xylocopa</taxon>
        <taxon>Xylocopa</taxon>
    </lineage>
</organism>
<comment type="subcellular location">
    <subcellularLocation>
        <location evidence="1">Nucleus</location>
    </subcellularLocation>
</comment>
<feature type="domain" description="C2H2-type" evidence="9">
    <location>
        <begin position="912"/>
        <end position="940"/>
    </location>
</feature>
<feature type="domain" description="C2H2-type" evidence="9">
    <location>
        <begin position="524"/>
        <end position="547"/>
    </location>
</feature>
<comment type="caution">
    <text evidence="10">The sequence shown here is derived from an EMBL/GenBank/DDBJ whole genome shotgun (WGS) entry which is preliminary data.</text>
</comment>
<evidence type="ECO:0000259" key="9">
    <source>
        <dbReference type="PROSITE" id="PS50157"/>
    </source>
</evidence>
<evidence type="ECO:0000256" key="7">
    <source>
        <dbReference type="ARBA" id="ARBA00023242"/>
    </source>
</evidence>
<dbReference type="SUPFAM" id="SSF57667">
    <property type="entry name" value="beta-beta-alpha zinc fingers"/>
    <property type="match status" value="3"/>
</dbReference>
<keyword evidence="4 8" id="KW-0863">Zinc-finger</keyword>
<dbReference type="PANTHER" id="PTHR24376">
    <property type="entry name" value="ZINC FINGER PROTEIN"/>
    <property type="match status" value="1"/>
</dbReference>
<evidence type="ECO:0000256" key="1">
    <source>
        <dbReference type="ARBA" id="ARBA00004123"/>
    </source>
</evidence>
<keyword evidence="7" id="KW-0539">Nucleus</keyword>
<reference evidence="10 11" key="1">
    <citation type="submission" date="2024-08" db="EMBL/GenBank/DDBJ databases">
        <authorList>
            <person name="Will J Nash"/>
            <person name="Angela Man"/>
            <person name="Seanna McTaggart"/>
            <person name="Kendall Baker"/>
            <person name="Tom Barker"/>
            <person name="Leah Catchpole"/>
            <person name="Alex Durrant"/>
            <person name="Karim Gharbi"/>
            <person name="Naomi Irish"/>
            <person name="Gemy Kaithakottil"/>
            <person name="Debby Ku"/>
            <person name="Aaliyah Providence"/>
            <person name="Felix Shaw"/>
            <person name="David Swarbreck"/>
            <person name="Chris Watkins"/>
            <person name="Ann M. McCartney"/>
            <person name="Giulio Formenti"/>
            <person name="Alice Mouton"/>
            <person name="Noel Vella"/>
            <person name="Bjorn M von Reumont"/>
            <person name="Adriana Vella"/>
            <person name="Wilfried Haerty"/>
        </authorList>
    </citation>
    <scope>NUCLEOTIDE SEQUENCE [LARGE SCALE GENOMIC DNA]</scope>
</reference>
<accession>A0ABP1N1E0</accession>
<evidence type="ECO:0000256" key="2">
    <source>
        <dbReference type="ARBA" id="ARBA00022723"/>
    </source>
</evidence>
<name>A0ABP1N1E0_XYLVO</name>
<dbReference type="Proteomes" id="UP001642520">
    <property type="component" value="Unassembled WGS sequence"/>
</dbReference>
<evidence type="ECO:0000256" key="5">
    <source>
        <dbReference type="ARBA" id="ARBA00022833"/>
    </source>
</evidence>
<dbReference type="EMBL" id="CAXAJV020001281">
    <property type="protein sequence ID" value="CAL7933749.1"/>
    <property type="molecule type" value="Genomic_DNA"/>
</dbReference>
<feature type="domain" description="C2H2-type" evidence="9">
    <location>
        <begin position="628"/>
        <end position="649"/>
    </location>
</feature>
<feature type="domain" description="C2H2-type" evidence="9">
    <location>
        <begin position="1155"/>
        <end position="1182"/>
    </location>
</feature>
<evidence type="ECO:0000256" key="3">
    <source>
        <dbReference type="ARBA" id="ARBA00022737"/>
    </source>
</evidence>
<gene>
    <name evidence="10" type="ORF">XYLVIOL_LOCUS618</name>
</gene>
<feature type="domain" description="C2H2-type" evidence="9">
    <location>
        <begin position="1185"/>
        <end position="1213"/>
    </location>
</feature>
<evidence type="ECO:0000256" key="6">
    <source>
        <dbReference type="ARBA" id="ARBA00023125"/>
    </source>
</evidence>
<dbReference type="PROSITE" id="PS50157">
    <property type="entry name" value="ZINC_FINGER_C2H2_2"/>
    <property type="match status" value="9"/>
</dbReference>
<proteinExistence type="predicted"/>
<evidence type="ECO:0000256" key="8">
    <source>
        <dbReference type="PROSITE-ProRule" id="PRU00042"/>
    </source>
</evidence>
<dbReference type="InterPro" id="IPR036236">
    <property type="entry name" value="Znf_C2H2_sf"/>
</dbReference>
<dbReference type="PANTHER" id="PTHR24376:SF243">
    <property type="entry name" value="C2H2-TYPE DOMAIN-CONTAINING PROTEIN"/>
    <property type="match status" value="1"/>
</dbReference>
<feature type="domain" description="C2H2-type" evidence="9">
    <location>
        <begin position="946"/>
        <end position="974"/>
    </location>
</feature>
<sequence>MARTLIYTRSVDAIFVGTNLDHNSDPYNVKQGLFNSISENTSANINIKFKNKKQNKAVESEVTIADDSNYKNKKSRSEAPVYLKNNGFNPDAEECIHEHSATCSVCFRHFHSYHALKIHKNKNKSQYKCNRCNATFVVLSSCKRHMKMGCTARITSNPKCGYTCHFCNRFHKDKGGIQSHLFHIHGDLIHFGQFKIDDTFCDTLRLNDSNDMLMKNVNNSNNTTPILLSDSNNTTLERLDNLNGMTLSSCSMSLKTLNESHSPSSKRMEQSTPTDLISYEEKLVEDSSIPTNITDIENITISNSLKMIHESRNKITEMPVTSNCDKAPMINNGEPLDQICPNFSTMITPLDMEIKIEFENAIISYDTHYNLESKRATSHSSLHCDDSLQFEENENSEEARRKQFIDIPDKNQRIQLQDSDLKSKFKCKECMILLERCNKVLKCSNLRLGQDENTSQQVDSKQTVQQLQNAQEIGLTNKLPLRSIEIPLVTFDEFEKSVVPKLMASEQQSDVSDDNVEVNKKKLLQCNVCKKSFFRRKSIRKHMKLLHKIYTLNTCNTRYKFMNKLLQHYLSQHTVFGRKECCVCYKKFSTLGLLKCHILLHCMKIVQQRKESVPIHVKTKCIICRKQHKCTVCHKRFWLSTHLKRHQKVCREVNALTYEQNISGLMSSCINRQHTSPTKSSPLSSLEKLSNVDSSITDIQCISSTVQCTPTKQPEQMPDLEQKPTIEVINRECTENTTSNISNTTDLVHLSSHALPNKKRLINRAACVKGYQINMEDTTKFPCKICSKQFQKFQNLCIHESIFCKPANNVCNTCSTAFSTKRLMQVHILATHTPFCAQKYKLFCKFCNQGFSKKINLQVHERHFHSNHVPKPWLTSEQPCNVNPICRVCNLMFQSNARFIEHNMYYYENQTFDCRACKKSFQGIYKLHHHNKLEHYPDNINKLYVYKCNICNEGFNYGSHLHAHKLHVHPNEATSTLSDLNKTQYPTYTPVPSNVVTSVESEQISLKTYICGVCDLNFANEKDLVLHKVEYSMDGNFQCNQCNRKYRTSSILAKHYSLNHTDCDINNSFKCRFCGEVLTTNISMRCHEKHFHRKNTDLINNNSTTNKMDTSEECKVNMVEPKSDGDCVCLTCGMKFNDKDKLKNHLFEYSDIGEYTCTLCQRKFTELGVLETHKIKHTTLNTFLYRCPICNEGFANSTDIHTHVSHFHRYETFSSSSHEFTNIVDLYKTAGSV</sequence>
<feature type="domain" description="C2H2-type" evidence="9">
    <location>
        <begin position="842"/>
        <end position="870"/>
    </location>
</feature>
<dbReference type="PROSITE" id="PS00028">
    <property type="entry name" value="ZINC_FINGER_C2H2_1"/>
    <property type="match status" value="10"/>
</dbReference>
<dbReference type="InterPro" id="IPR013087">
    <property type="entry name" value="Znf_C2H2_type"/>
</dbReference>
<keyword evidence="2" id="KW-0479">Metal-binding</keyword>
<dbReference type="Gene3D" id="3.30.160.60">
    <property type="entry name" value="Classic Zinc Finger"/>
    <property type="match status" value="5"/>
</dbReference>
<keyword evidence="3" id="KW-0677">Repeat</keyword>
<feature type="domain" description="C2H2-type" evidence="9">
    <location>
        <begin position="1037"/>
        <end position="1061"/>
    </location>
</feature>
<feature type="domain" description="C2H2-type" evidence="9">
    <location>
        <begin position="1069"/>
        <end position="1097"/>
    </location>
</feature>
<keyword evidence="6" id="KW-0238">DNA-binding</keyword>
<evidence type="ECO:0000313" key="11">
    <source>
        <dbReference type="Proteomes" id="UP001642520"/>
    </source>
</evidence>
<dbReference type="Pfam" id="PF00096">
    <property type="entry name" value="zf-C2H2"/>
    <property type="match status" value="1"/>
</dbReference>
<evidence type="ECO:0000256" key="4">
    <source>
        <dbReference type="ARBA" id="ARBA00022771"/>
    </source>
</evidence>
<dbReference type="SMART" id="SM00355">
    <property type="entry name" value="ZnF_C2H2"/>
    <property type="match status" value="18"/>
</dbReference>
<protein>
    <recommendedName>
        <fullName evidence="9">C2H2-type domain-containing protein</fullName>
    </recommendedName>
</protein>
<keyword evidence="11" id="KW-1185">Reference proteome</keyword>